<proteinExistence type="predicted"/>
<dbReference type="AlphaFoldDB" id="A0A0N5BRM4"/>
<sequence>MRVFKTLTLFIVILISKCVKIYAVRKTLKIYGAPQCLPQFTRPPVADNTEVKVTAIVGSSDGSQVYSQLTKTLPCDELITIEPYFRDKEIDKKSKEV</sequence>
<organism evidence="2 3">
    <name type="scientific">Strongyloides papillosus</name>
    <name type="common">Intestinal threadworm</name>
    <dbReference type="NCBI Taxonomy" id="174720"/>
    <lineage>
        <taxon>Eukaryota</taxon>
        <taxon>Metazoa</taxon>
        <taxon>Ecdysozoa</taxon>
        <taxon>Nematoda</taxon>
        <taxon>Chromadorea</taxon>
        <taxon>Rhabditida</taxon>
        <taxon>Tylenchina</taxon>
        <taxon>Panagrolaimomorpha</taxon>
        <taxon>Strongyloidoidea</taxon>
        <taxon>Strongyloididae</taxon>
        <taxon>Strongyloides</taxon>
    </lineage>
</organism>
<name>A0A0N5BRM4_STREA</name>
<dbReference type="Proteomes" id="UP000046392">
    <property type="component" value="Unplaced"/>
</dbReference>
<accession>A0A0N5BRM4</accession>
<evidence type="ECO:0000256" key="1">
    <source>
        <dbReference type="SAM" id="SignalP"/>
    </source>
</evidence>
<evidence type="ECO:0000313" key="2">
    <source>
        <dbReference type="Proteomes" id="UP000046392"/>
    </source>
</evidence>
<protein>
    <submittedName>
        <fullName evidence="3">Uncharacterized protein</fullName>
    </submittedName>
</protein>
<keyword evidence="2" id="KW-1185">Reference proteome</keyword>
<feature type="chain" id="PRO_5005894778" evidence="1">
    <location>
        <begin position="24"/>
        <end position="97"/>
    </location>
</feature>
<keyword evidence="1" id="KW-0732">Signal</keyword>
<reference evidence="3" key="1">
    <citation type="submission" date="2017-02" db="UniProtKB">
        <authorList>
            <consortium name="WormBaseParasite"/>
        </authorList>
    </citation>
    <scope>IDENTIFICATION</scope>
</reference>
<evidence type="ECO:0000313" key="3">
    <source>
        <dbReference type="WBParaSite" id="SPAL_0000852100.1"/>
    </source>
</evidence>
<dbReference type="WBParaSite" id="SPAL_0000852100.1">
    <property type="protein sequence ID" value="SPAL_0000852100.1"/>
    <property type="gene ID" value="SPAL_0000852100"/>
</dbReference>
<feature type="signal peptide" evidence="1">
    <location>
        <begin position="1"/>
        <end position="23"/>
    </location>
</feature>